<accession>A0A7J6KLX9</accession>
<dbReference type="Proteomes" id="UP000591131">
    <property type="component" value="Unassembled WGS sequence"/>
</dbReference>
<feature type="non-terminal residue" evidence="2">
    <location>
        <position position="352"/>
    </location>
</feature>
<sequence>SRVKMVPEEEESNTGYEWRDLTTIERVGSSLAGVCPAAPNDALVVLSDLLNFADRYPNYWYDYWVSTASGAAENVRSSLVKAWSDDSQGYEFLIASIESFNALHDMYSMDVCLICFTFFYILEYKCSSQVKQYRSQNLLRKYECGKLITVCSQDLPHREALISGPGASLLNFSSTAPRTDPTPSIESPSPEPSETESRKAKEEEEKKDASEATDGISELNRAESAWKSVRQKRGESFESYAANEQSRFEVYQTLRSWTAIPLVSDYERAMALISHANPDLTQAYSKWLPYENLLKLERNLSIKYPWESISGKGGSDRSSSATPAAATATIADKGTAKDNKKGHPNEQVSPGK</sequence>
<comment type="caution">
    <text evidence="2">The sequence shown here is derived from an EMBL/GenBank/DDBJ whole genome shotgun (WGS) entry which is preliminary data.</text>
</comment>
<organism evidence="2 3">
    <name type="scientific">Perkinsus chesapeaki</name>
    <name type="common">Clam parasite</name>
    <name type="synonym">Perkinsus andrewsi</name>
    <dbReference type="NCBI Taxonomy" id="330153"/>
    <lineage>
        <taxon>Eukaryota</taxon>
        <taxon>Sar</taxon>
        <taxon>Alveolata</taxon>
        <taxon>Perkinsozoa</taxon>
        <taxon>Perkinsea</taxon>
        <taxon>Perkinsida</taxon>
        <taxon>Perkinsidae</taxon>
        <taxon>Perkinsus</taxon>
    </lineage>
</organism>
<feature type="compositionally biased region" description="Basic and acidic residues" evidence="1">
    <location>
        <begin position="195"/>
        <end position="210"/>
    </location>
</feature>
<feature type="compositionally biased region" description="Low complexity" evidence="1">
    <location>
        <begin position="321"/>
        <end position="333"/>
    </location>
</feature>
<evidence type="ECO:0000313" key="3">
    <source>
        <dbReference type="Proteomes" id="UP000591131"/>
    </source>
</evidence>
<gene>
    <name evidence="2" type="ORF">FOL47_003464</name>
</gene>
<feature type="region of interest" description="Disordered" evidence="1">
    <location>
        <begin position="172"/>
        <end position="217"/>
    </location>
</feature>
<reference evidence="2 3" key="1">
    <citation type="submission" date="2020-04" db="EMBL/GenBank/DDBJ databases">
        <title>Perkinsus chesapeaki whole genome sequence.</title>
        <authorList>
            <person name="Bogema D.R."/>
        </authorList>
    </citation>
    <scope>NUCLEOTIDE SEQUENCE [LARGE SCALE GENOMIC DNA]</scope>
    <source>
        <strain evidence="2">ATCC PRA-425</strain>
    </source>
</reference>
<evidence type="ECO:0000256" key="1">
    <source>
        <dbReference type="SAM" id="MobiDB-lite"/>
    </source>
</evidence>
<name>A0A7J6KLX9_PERCH</name>
<feature type="region of interest" description="Disordered" evidence="1">
    <location>
        <begin position="309"/>
        <end position="352"/>
    </location>
</feature>
<dbReference type="AlphaFoldDB" id="A0A7J6KLX9"/>
<proteinExistence type="predicted"/>
<protein>
    <submittedName>
        <fullName evidence="2">Uncharacterized protein</fullName>
    </submittedName>
</protein>
<dbReference type="OrthoDB" id="10477943at2759"/>
<feature type="non-terminal residue" evidence="2">
    <location>
        <position position="1"/>
    </location>
</feature>
<keyword evidence="3" id="KW-1185">Reference proteome</keyword>
<feature type="compositionally biased region" description="Basic and acidic residues" evidence="1">
    <location>
        <begin position="334"/>
        <end position="344"/>
    </location>
</feature>
<dbReference type="EMBL" id="JAAPAO010002070">
    <property type="protein sequence ID" value="KAF4648295.1"/>
    <property type="molecule type" value="Genomic_DNA"/>
</dbReference>
<evidence type="ECO:0000313" key="2">
    <source>
        <dbReference type="EMBL" id="KAF4648295.1"/>
    </source>
</evidence>